<reference evidence="1" key="2">
    <citation type="submission" date="2023-05" db="EMBL/GenBank/DDBJ databases">
        <authorList>
            <person name="Schelkunov M.I."/>
        </authorList>
    </citation>
    <scope>NUCLEOTIDE SEQUENCE</scope>
    <source>
        <strain evidence="1">Hsosn_3</strain>
        <tissue evidence="1">Leaf</tissue>
    </source>
</reference>
<keyword evidence="2" id="KW-1185">Reference proteome</keyword>
<proteinExistence type="predicted"/>
<accession>A0AAD8H1L8</accession>
<protein>
    <submittedName>
        <fullName evidence="1">Uncharacterized protein</fullName>
    </submittedName>
</protein>
<dbReference type="Proteomes" id="UP001237642">
    <property type="component" value="Unassembled WGS sequence"/>
</dbReference>
<evidence type="ECO:0000313" key="1">
    <source>
        <dbReference type="EMBL" id="KAK1357985.1"/>
    </source>
</evidence>
<evidence type="ECO:0000313" key="2">
    <source>
        <dbReference type="Proteomes" id="UP001237642"/>
    </source>
</evidence>
<comment type="caution">
    <text evidence="1">The sequence shown here is derived from an EMBL/GenBank/DDBJ whole genome shotgun (WGS) entry which is preliminary data.</text>
</comment>
<organism evidence="1 2">
    <name type="scientific">Heracleum sosnowskyi</name>
    <dbReference type="NCBI Taxonomy" id="360622"/>
    <lineage>
        <taxon>Eukaryota</taxon>
        <taxon>Viridiplantae</taxon>
        <taxon>Streptophyta</taxon>
        <taxon>Embryophyta</taxon>
        <taxon>Tracheophyta</taxon>
        <taxon>Spermatophyta</taxon>
        <taxon>Magnoliopsida</taxon>
        <taxon>eudicotyledons</taxon>
        <taxon>Gunneridae</taxon>
        <taxon>Pentapetalae</taxon>
        <taxon>asterids</taxon>
        <taxon>campanulids</taxon>
        <taxon>Apiales</taxon>
        <taxon>Apiaceae</taxon>
        <taxon>Apioideae</taxon>
        <taxon>apioid superclade</taxon>
        <taxon>Tordylieae</taxon>
        <taxon>Tordyliinae</taxon>
        <taxon>Heracleum</taxon>
    </lineage>
</organism>
<dbReference type="EMBL" id="JAUIZM010000011">
    <property type="protein sequence ID" value="KAK1357985.1"/>
    <property type="molecule type" value="Genomic_DNA"/>
</dbReference>
<dbReference type="AlphaFoldDB" id="A0AAD8H1L8"/>
<sequence>MDYRDAAKTSNSFKEIHILLEDSDFDILNQVFPQEADDIGTTTIVDDPGNVYQTQCQNLIDDNHSIANTREDNLYGFPQNISPFIGDDGRRSFDSSVGHKTVSHMLANDPMDFKKITSSDTQISLLELPNNKHFEADDSNLK</sequence>
<name>A0AAD8H1L8_9APIA</name>
<gene>
    <name evidence="1" type="ORF">POM88_051241</name>
</gene>
<reference evidence="1" key="1">
    <citation type="submission" date="2023-02" db="EMBL/GenBank/DDBJ databases">
        <title>Genome of toxic invasive species Heracleum sosnowskyi carries increased number of genes despite the absence of recent whole-genome duplications.</title>
        <authorList>
            <person name="Schelkunov M."/>
            <person name="Shtratnikova V."/>
            <person name="Makarenko M."/>
            <person name="Klepikova A."/>
            <person name="Omelchenko D."/>
            <person name="Novikova G."/>
            <person name="Obukhova E."/>
            <person name="Bogdanov V."/>
            <person name="Penin A."/>
            <person name="Logacheva M."/>
        </authorList>
    </citation>
    <scope>NUCLEOTIDE SEQUENCE</scope>
    <source>
        <strain evidence="1">Hsosn_3</strain>
        <tissue evidence="1">Leaf</tissue>
    </source>
</reference>